<proteinExistence type="predicted"/>
<reference evidence="2" key="1">
    <citation type="submission" date="2010-08" db="EMBL/GenBank/DDBJ databases">
        <authorList>
            <consortium name="Caenorhabditis japonica Sequencing Consortium"/>
            <person name="Wilson R.K."/>
        </authorList>
    </citation>
    <scope>NUCLEOTIDE SEQUENCE [LARGE SCALE GENOMIC DNA]</scope>
    <source>
        <strain evidence="2">DF5081</strain>
    </source>
</reference>
<name>A0A8R1EN83_CAEJA</name>
<dbReference type="AlphaFoldDB" id="A0A8R1EN83"/>
<organism evidence="1 2">
    <name type="scientific">Caenorhabditis japonica</name>
    <dbReference type="NCBI Taxonomy" id="281687"/>
    <lineage>
        <taxon>Eukaryota</taxon>
        <taxon>Metazoa</taxon>
        <taxon>Ecdysozoa</taxon>
        <taxon>Nematoda</taxon>
        <taxon>Chromadorea</taxon>
        <taxon>Rhabditida</taxon>
        <taxon>Rhabditina</taxon>
        <taxon>Rhabditomorpha</taxon>
        <taxon>Rhabditoidea</taxon>
        <taxon>Rhabditidae</taxon>
        <taxon>Peloderinae</taxon>
        <taxon>Caenorhabditis</taxon>
    </lineage>
</organism>
<accession>A0A8R1EN83</accession>
<keyword evidence="2" id="KW-1185">Reference proteome</keyword>
<dbReference type="EnsemblMetazoa" id="CJA38472.1">
    <property type="protein sequence ID" value="CJA38472.1"/>
    <property type="gene ID" value="WBGene00214319"/>
</dbReference>
<protein>
    <submittedName>
        <fullName evidence="1">Uncharacterized protein</fullName>
    </submittedName>
</protein>
<reference evidence="1" key="2">
    <citation type="submission" date="2022-06" db="UniProtKB">
        <authorList>
            <consortium name="EnsemblMetazoa"/>
        </authorList>
    </citation>
    <scope>IDENTIFICATION</scope>
    <source>
        <strain evidence="1">DF5081</strain>
    </source>
</reference>
<sequence>MTDHTISLEPFATGLVSGTVRGVGPLDRSRYTLEYRAATVEKFDWSETESVVFMLEWTTDGKINKAMGALVEKLAVEVWVMEPSGEVLDAGNTVTPNYGLNAQKGWCCRAGPTHTLLRKRARNHATRHRYPVTLDLAIRADGRS</sequence>
<dbReference type="Proteomes" id="UP000005237">
    <property type="component" value="Unassembled WGS sequence"/>
</dbReference>
<evidence type="ECO:0000313" key="2">
    <source>
        <dbReference type="Proteomes" id="UP000005237"/>
    </source>
</evidence>
<evidence type="ECO:0000313" key="1">
    <source>
        <dbReference type="EnsemblMetazoa" id="CJA38472.1"/>
    </source>
</evidence>